<dbReference type="PROSITE" id="PS50850">
    <property type="entry name" value="MFS"/>
    <property type="match status" value="1"/>
</dbReference>
<organism evidence="12 13">
    <name type="scientific">Glycine soja</name>
    <name type="common">Wild soybean</name>
    <dbReference type="NCBI Taxonomy" id="3848"/>
    <lineage>
        <taxon>Eukaryota</taxon>
        <taxon>Viridiplantae</taxon>
        <taxon>Streptophyta</taxon>
        <taxon>Embryophyta</taxon>
        <taxon>Tracheophyta</taxon>
        <taxon>Spermatophyta</taxon>
        <taxon>Magnoliopsida</taxon>
        <taxon>eudicotyledons</taxon>
        <taxon>Gunneridae</taxon>
        <taxon>Pentapetalae</taxon>
        <taxon>rosids</taxon>
        <taxon>fabids</taxon>
        <taxon>Fabales</taxon>
        <taxon>Fabaceae</taxon>
        <taxon>Papilionoideae</taxon>
        <taxon>50 kb inversion clade</taxon>
        <taxon>NPAAA clade</taxon>
        <taxon>indigoferoid/millettioid clade</taxon>
        <taxon>Phaseoleae</taxon>
        <taxon>Glycine</taxon>
        <taxon>Glycine subgen. Soja</taxon>
    </lineage>
</organism>
<keyword evidence="7 10" id="KW-1133">Transmembrane helix</keyword>
<dbReference type="AlphaFoldDB" id="A0A445LMY2"/>
<dbReference type="Proteomes" id="UP000289340">
    <property type="component" value="Chromosome 2"/>
</dbReference>
<dbReference type="PANTHER" id="PTHR23500:SF588">
    <property type="entry name" value="MAJOR FACILITATOR, SUGAR TRANSPORTER, MAJOR FACILITATOR SUPERFAMILY-RELATED"/>
    <property type="match status" value="1"/>
</dbReference>
<evidence type="ECO:0000256" key="6">
    <source>
        <dbReference type="ARBA" id="ARBA00022847"/>
    </source>
</evidence>
<sequence length="548" mass="60428">METPIKYPGNLTLRVVLTCIMAASGGLIFGYDHGVSGGVTSMDSFLKQFFPSVYEKESNMKPSSNKYCKFNSQILTLFTSSLYLSALVAGLGASSITRMLGRRATMIIGGICFVGGALLNGFAVSIWMLIVGRLLLGFGIGCANQKHPLCICKCEVACNDPSSDLCIARSLQALGPSLTINHLLFQSVPIYVSEMAPYKYRGALNMCFQLSITIGIFVANLFNYYFSKILNGQGWRLSLGLGAVPAFFFVIGSFCLPDSPSSLVERGHHEEAKRELVKIRGTTEVDAEFRDILAASEASQNVKHPWRTLMDRKYRPQLVFAICIPFFQQFTGLNVITFYAPILFRTIGFGSRASLMSAVIIGSFKPVSTLVSILVVDKFGRRTLFLEGGAQMLICQIIMTVAIAVTFGTNGNPGTLPKWYAIVVVGVICVYVSGFAWSWGPLAWLVPSEIFPLEIRPAAQSITVGVNMISTFFIAQFFTSMLCHMKFGLFIFFGCFVVIMTTFIYKLLPETKGIPLEEMSMVWQKHPIWGKFLESDITTQNDKINGKC</sequence>
<keyword evidence="8 10" id="KW-0472">Membrane</keyword>
<dbReference type="Gene3D" id="1.20.1250.20">
    <property type="entry name" value="MFS general substrate transporter like domains"/>
    <property type="match status" value="2"/>
</dbReference>
<feature type="transmembrane region" description="Helical" evidence="10">
    <location>
        <begin position="355"/>
        <end position="376"/>
    </location>
</feature>
<evidence type="ECO:0000256" key="5">
    <source>
        <dbReference type="ARBA" id="ARBA00022692"/>
    </source>
</evidence>
<evidence type="ECO:0000256" key="7">
    <source>
        <dbReference type="ARBA" id="ARBA00022989"/>
    </source>
</evidence>
<evidence type="ECO:0000256" key="1">
    <source>
        <dbReference type="ARBA" id="ARBA00004141"/>
    </source>
</evidence>
<dbReference type="GO" id="GO:0015145">
    <property type="term" value="F:monosaccharide transmembrane transporter activity"/>
    <property type="evidence" value="ECO:0007669"/>
    <property type="project" value="InterPro"/>
</dbReference>
<reference evidence="12 13" key="1">
    <citation type="submission" date="2018-09" db="EMBL/GenBank/DDBJ databases">
        <title>A high-quality reference genome of wild soybean provides a powerful tool to mine soybean genomes.</title>
        <authorList>
            <person name="Xie M."/>
            <person name="Chung C.Y.L."/>
            <person name="Li M.-W."/>
            <person name="Wong F.-L."/>
            <person name="Chan T.-F."/>
            <person name="Lam H.-M."/>
        </authorList>
    </citation>
    <scope>NUCLEOTIDE SEQUENCE [LARGE SCALE GENOMIC DNA]</scope>
    <source>
        <strain evidence="13">cv. W05</strain>
        <tissue evidence="12">Hypocotyl of etiolated seedlings</tissue>
    </source>
</reference>
<dbReference type="Pfam" id="PF00083">
    <property type="entry name" value="Sugar_tr"/>
    <property type="match status" value="2"/>
</dbReference>
<accession>A0A445LMY2</accession>
<feature type="transmembrane region" description="Helical" evidence="10">
    <location>
        <begin position="237"/>
        <end position="256"/>
    </location>
</feature>
<dbReference type="InterPro" id="IPR045262">
    <property type="entry name" value="STP/PLT_plant"/>
</dbReference>
<evidence type="ECO:0000256" key="8">
    <source>
        <dbReference type="ARBA" id="ARBA00023136"/>
    </source>
</evidence>
<keyword evidence="6" id="KW-0769">Symport</keyword>
<feature type="transmembrane region" description="Helical" evidence="10">
    <location>
        <begin position="318"/>
        <end position="343"/>
    </location>
</feature>
<keyword evidence="13" id="KW-1185">Reference proteome</keyword>
<feature type="transmembrane region" description="Helical" evidence="10">
    <location>
        <begin position="487"/>
        <end position="508"/>
    </location>
</feature>
<dbReference type="NCBIfam" id="TIGR00879">
    <property type="entry name" value="SP"/>
    <property type="match status" value="1"/>
</dbReference>
<dbReference type="PANTHER" id="PTHR23500">
    <property type="entry name" value="SOLUTE CARRIER FAMILY 2, FACILITATED GLUCOSE TRANSPORTER"/>
    <property type="match status" value="1"/>
</dbReference>
<feature type="transmembrane region" description="Helical" evidence="10">
    <location>
        <begin position="74"/>
        <end position="94"/>
    </location>
</feature>
<evidence type="ECO:0000256" key="2">
    <source>
        <dbReference type="ARBA" id="ARBA00010992"/>
    </source>
</evidence>
<dbReference type="InterPro" id="IPR005829">
    <property type="entry name" value="Sugar_transporter_CS"/>
</dbReference>
<dbReference type="InterPro" id="IPR005828">
    <property type="entry name" value="MFS_sugar_transport-like"/>
</dbReference>
<dbReference type="InterPro" id="IPR020846">
    <property type="entry name" value="MFS_dom"/>
</dbReference>
<evidence type="ECO:0000256" key="4">
    <source>
        <dbReference type="ARBA" id="ARBA00022597"/>
    </source>
</evidence>
<dbReference type="InterPro" id="IPR044778">
    <property type="entry name" value="MFS_STP/MST-like_plant"/>
</dbReference>
<evidence type="ECO:0000259" key="11">
    <source>
        <dbReference type="PROSITE" id="PS50850"/>
    </source>
</evidence>
<dbReference type="GO" id="GO:0015293">
    <property type="term" value="F:symporter activity"/>
    <property type="evidence" value="ECO:0007669"/>
    <property type="project" value="UniProtKB-KW"/>
</dbReference>
<feature type="transmembrane region" description="Helical" evidence="10">
    <location>
        <begin position="458"/>
        <end position="475"/>
    </location>
</feature>
<comment type="similarity">
    <text evidence="2 9">Belongs to the major facilitator superfamily. Sugar transporter (TC 2.A.1.1) family.</text>
</comment>
<dbReference type="InterPro" id="IPR036259">
    <property type="entry name" value="MFS_trans_sf"/>
</dbReference>
<feature type="transmembrane region" description="Helical" evidence="10">
    <location>
        <begin position="106"/>
        <end position="130"/>
    </location>
</feature>
<feature type="transmembrane region" description="Helical" evidence="10">
    <location>
        <begin position="388"/>
        <end position="407"/>
    </location>
</feature>
<feature type="transmembrane region" description="Helical" evidence="10">
    <location>
        <begin position="12"/>
        <end position="31"/>
    </location>
</feature>
<dbReference type="PROSITE" id="PS00216">
    <property type="entry name" value="SUGAR_TRANSPORT_1"/>
    <property type="match status" value="1"/>
</dbReference>
<evidence type="ECO:0000313" key="12">
    <source>
        <dbReference type="EMBL" id="RZC24649.1"/>
    </source>
</evidence>
<protein>
    <submittedName>
        <fullName evidence="12">Sugar transport protein 1 isoform C</fullName>
    </submittedName>
</protein>
<dbReference type="PRINTS" id="PR00171">
    <property type="entry name" value="SUGRTRNSPORT"/>
</dbReference>
<comment type="caution">
    <text evidence="12">The sequence shown here is derived from an EMBL/GenBank/DDBJ whole genome shotgun (WGS) entry which is preliminary data.</text>
</comment>
<evidence type="ECO:0000313" key="13">
    <source>
        <dbReference type="Proteomes" id="UP000289340"/>
    </source>
</evidence>
<feature type="domain" description="Major facilitator superfamily (MFS) profile" evidence="11">
    <location>
        <begin position="18"/>
        <end position="512"/>
    </location>
</feature>
<evidence type="ECO:0000256" key="3">
    <source>
        <dbReference type="ARBA" id="ARBA00022448"/>
    </source>
</evidence>
<name>A0A445LMY2_GLYSO</name>
<evidence type="ECO:0000256" key="10">
    <source>
        <dbReference type="SAM" id="Phobius"/>
    </source>
</evidence>
<dbReference type="EMBL" id="QZWG01000002">
    <property type="protein sequence ID" value="RZC24649.1"/>
    <property type="molecule type" value="Genomic_DNA"/>
</dbReference>
<dbReference type="CDD" id="cd17361">
    <property type="entry name" value="MFS_STP"/>
    <property type="match status" value="1"/>
</dbReference>
<evidence type="ECO:0000256" key="9">
    <source>
        <dbReference type="RuleBase" id="RU003346"/>
    </source>
</evidence>
<dbReference type="GO" id="GO:0016020">
    <property type="term" value="C:membrane"/>
    <property type="evidence" value="ECO:0007669"/>
    <property type="project" value="UniProtKB-SubCell"/>
</dbReference>
<keyword evidence="4 12" id="KW-0762">Sugar transport</keyword>
<dbReference type="InterPro" id="IPR003663">
    <property type="entry name" value="Sugar/inositol_transpt"/>
</dbReference>
<dbReference type="SUPFAM" id="SSF103473">
    <property type="entry name" value="MFS general substrate transporter"/>
    <property type="match status" value="2"/>
</dbReference>
<feature type="transmembrane region" description="Helical" evidence="10">
    <location>
        <begin position="203"/>
        <end position="225"/>
    </location>
</feature>
<feature type="transmembrane region" description="Helical" evidence="10">
    <location>
        <begin position="419"/>
        <end position="438"/>
    </location>
</feature>
<comment type="subcellular location">
    <subcellularLocation>
        <location evidence="1">Membrane</location>
        <topology evidence="1">Multi-pass membrane protein</topology>
    </subcellularLocation>
</comment>
<gene>
    <name evidence="12" type="ORF">D0Y65_003719</name>
</gene>
<keyword evidence="5 10" id="KW-0812">Transmembrane</keyword>
<keyword evidence="3 9" id="KW-0813">Transport</keyword>
<proteinExistence type="inferred from homology"/>